<name>A0ABR1YU34_9PEZI</name>
<sequence>MSRISTALFHFLWACHVPFVAIFILAIMPLIRALPIRRKKEKRAPFLEMLPPELRQKILAEVCADIGTVDSTTTRLLSTYRSGSQSRLEVLKKITGNNKAEYAKFQPLLAVSSTIRADMEIIERQWLQTCPMDLALFTHWLDCPQRDSRQTLVLAINPRDFFENPPKDYERMARRQSKWVLARSKLPPRTPVKDRGNLTWYYMSWVEAIRRLPSKGFDKIILCDIEEPNPEVPGRFVLMHYMTELMFEALLLDRTRSQHEDSVYFSFREL</sequence>
<organism evidence="2 3">
    <name type="scientific">Phyllosticta capitalensis</name>
    <dbReference type="NCBI Taxonomy" id="121624"/>
    <lineage>
        <taxon>Eukaryota</taxon>
        <taxon>Fungi</taxon>
        <taxon>Dikarya</taxon>
        <taxon>Ascomycota</taxon>
        <taxon>Pezizomycotina</taxon>
        <taxon>Dothideomycetes</taxon>
        <taxon>Dothideomycetes incertae sedis</taxon>
        <taxon>Botryosphaeriales</taxon>
        <taxon>Phyllostictaceae</taxon>
        <taxon>Phyllosticta</taxon>
    </lineage>
</organism>
<protein>
    <submittedName>
        <fullName evidence="2">Uncharacterized protein</fullName>
    </submittedName>
</protein>
<evidence type="ECO:0000313" key="2">
    <source>
        <dbReference type="EMBL" id="KAK8238480.1"/>
    </source>
</evidence>
<accession>A0ABR1YU34</accession>
<keyword evidence="3" id="KW-1185">Reference proteome</keyword>
<gene>
    <name evidence="2" type="ORF">HDK90DRAFT_465275</name>
</gene>
<comment type="caution">
    <text evidence="2">The sequence shown here is derived from an EMBL/GenBank/DDBJ whole genome shotgun (WGS) entry which is preliminary data.</text>
</comment>
<keyword evidence="1" id="KW-0472">Membrane</keyword>
<evidence type="ECO:0000313" key="3">
    <source>
        <dbReference type="Proteomes" id="UP001492380"/>
    </source>
</evidence>
<dbReference type="EMBL" id="JBBWRZ010000004">
    <property type="protein sequence ID" value="KAK8238480.1"/>
    <property type="molecule type" value="Genomic_DNA"/>
</dbReference>
<evidence type="ECO:0000256" key="1">
    <source>
        <dbReference type="SAM" id="Phobius"/>
    </source>
</evidence>
<feature type="transmembrane region" description="Helical" evidence="1">
    <location>
        <begin position="6"/>
        <end position="31"/>
    </location>
</feature>
<dbReference type="Proteomes" id="UP001492380">
    <property type="component" value="Unassembled WGS sequence"/>
</dbReference>
<keyword evidence="1" id="KW-0812">Transmembrane</keyword>
<reference evidence="2 3" key="1">
    <citation type="submission" date="2024-04" db="EMBL/GenBank/DDBJ databases">
        <title>Phyllosticta paracitricarpa is synonymous to the EU quarantine fungus P. citricarpa based on phylogenomic analyses.</title>
        <authorList>
            <consortium name="Lawrence Berkeley National Laboratory"/>
            <person name="Van Ingen-Buijs V.A."/>
            <person name="Van Westerhoven A.C."/>
            <person name="Haridas S."/>
            <person name="Skiadas P."/>
            <person name="Martin F."/>
            <person name="Groenewald J.Z."/>
            <person name="Crous P.W."/>
            <person name="Seidl M.F."/>
        </authorList>
    </citation>
    <scope>NUCLEOTIDE SEQUENCE [LARGE SCALE GENOMIC DNA]</scope>
    <source>
        <strain evidence="2 3">CBS 123374</strain>
    </source>
</reference>
<keyword evidence="1" id="KW-1133">Transmembrane helix</keyword>
<proteinExistence type="predicted"/>